<evidence type="ECO:0000259" key="1">
    <source>
        <dbReference type="SMART" id="SM00849"/>
    </source>
</evidence>
<dbReference type="InterPro" id="IPR001279">
    <property type="entry name" value="Metallo-B-lactamas"/>
</dbReference>
<accession>A0A3B1ATH7</accession>
<dbReference type="EMBL" id="UOFR01000084">
    <property type="protein sequence ID" value="VAX01510.1"/>
    <property type="molecule type" value="Genomic_DNA"/>
</dbReference>
<organism evidence="2">
    <name type="scientific">hydrothermal vent metagenome</name>
    <dbReference type="NCBI Taxonomy" id="652676"/>
    <lineage>
        <taxon>unclassified sequences</taxon>
        <taxon>metagenomes</taxon>
        <taxon>ecological metagenomes</taxon>
    </lineage>
</organism>
<dbReference type="InterPro" id="IPR052533">
    <property type="entry name" value="WalJ/YycJ-like"/>
</dbReference>
<dbReference type="InterPro" id="IPR036866">
    <property type="entry name" value="RibonucZ/Hydroxyglut_hydro"/>
</dbReference>
<dbReference type="SUPFAM" id="SSF56281">
    <property type="entry name" value="Metallo-hydrolase/oxidoreductase"/>
    <property type="match status" value="1"/>
</dbReference>
<sequence>MQFASLGSGSRGNATLIRYQSTTLLVDCGFSLKETEQRLARVGLLAEQIDGIFVTHEHGDHIRGVGAFARRHKTPVWMTHGTERSAEMGTIPNGFELIIGEAVQVGEIEVLPYSVPHDAAEPCQFLFSNGKHKLGLLTDAGMITPHIIQTLSGIDAILLECNHDIDMLLDGEYPPYLKERVASDYGHLNNHQAADLLVKMDTTRLEKIVVLHISDKNNDPILARQALAEAVDWDSDDICVAHQSDGLDWMSLN</sequence>
<dbReference type="AlphaFoldDB" id="A0A3B1ATH7"/>
<dbReference type="PANTHER" id="PTHR47619">
    <property type="entry name" value="METALLO-HYDROLASE YYCJ-RELATED"/>
    <property type="match status" value="1"/>
</dbReference>
<dbReference type="SMART" id="SM00849">
    <property type="entry name" value="Lactamase_B"/>
    <property type="match status" value="1"/>
</dbReference>
<protein>
    <submittedName>
        <fullName evidence="2">Metal-dependent hydrolases of the beta-lactamase superfamily I</fullName>
    </submittedName>
</protein>
<keyword evidence="2" id="KW-0378">Hydrolase</keyword>
<evidence type="ECO:0000313" key="2">
    <source>
        <dbReference type="EMBL" id="VAX01510.1"/>
    </source>
</evidence>
<gene>
    <name evidence="2" type="ORF">MNBD_GAMMA21-2678</name>
</gene>
<dbReference type="Gene3D" id="3.60.15.10">
    <property type="entry name" value="Ribonuclease Z/Hydroxyacylglutathione hydrolase-like"/>
    <property type="match status" value="1"/>
</dbReference>
<dbReference type="GO" id="GO:0016787">
    <property type="term" value="F:hydrolase activity"/>
    <property type="evidence" value="ECO:0007669"/>
    <property type="project" value="UniProtKB-KW"/>
</dbReference>
<reference evidence="2" key="1">
    <citation type="submission" date="2018-06" db="EMBL/GenBank/DDBJ databases">
        <authorList>
            <person name="Zhirakovskaya E."/>
        </authorList>
    </citation>
    <scope>NUCLEOTIDE SEQUENCE</scope>
</reference>
<feature type="domain" description="Metallo-beta-lactamase" evidence="1">
    <location>
        <begin position="11"/>
        <end position="172"/>
    </location>
</feature>
<proteinExistence type="predicted"/>
<dbReference type="PANTHER" id="PTHR47619:SF1">
    <property type="entry name" value="EXODEOXYRIBONUCLEASE WALJ"/>
    <property type="match status" value="1"/>
</dbReference>
<dbReference type="Pfam" id="PF12706">
    <property type="entry name" value="Lactamase_B_2"/>
    <property type="match status" value="1"/>
</dbReference>
<name>A0A3B1ATH7_9ZZZZ</name>